<dbReference type="SMART" id="SM00646">
    <property type="entry name" value="Ami_3"/>
    <property type="match status" value="1"/>
</dbReference>
<evidence type="ECO:0000256" key="3">
    <source>
        <dbReference type="ARBA" id="ARBA00022801"/>
    </source>
</evidence>
<dbReference type="InterPro" id="IPR050695">
    <property type="entry name" value="N-acetylmuramoyl_amidase_3"/>
</dbReference>
<proteinExistence type="predicted"/>
<sequence length="395" mass="43109">MLIGVSDPVLAAPEGEEAALRAHSYRMAGDANRMRVVIEFDREPPLKWFLLRGPHRLVLDLPDTVFGFDSDALDPRGLITKVRYGKLGEGHSRVILASDGPFVVEKLALLENETSPGYRMVLDLVSGSERQFEEALADQAQITGSTTIAGDKRDRLAATQRVEEGGPFTVVIDPGHGGIDGGAEGANGTVEKELTLSFARELRKALEAKGGYEVIMTRDEDVFLRLDERVRIARQHEADLFISVHADTIRYRSIRGATVYTISEKASDEVARAAAERENESDSLAGVEVAEENREVAGILADLVRRETHGFSVSFARSLVSEFSETIELIKNPHRSAGFRVLRAPDVPSVLVELGYLSNPEDEALMLDGDWRKKAVTSIVEAVGGFAAATGKLRG</sequence>
<evidence type="ECO:0000313" key="6">
    <source>
        <dbReference type="Proteomes" id="UP000321389"/>
    </source>
</evidence>
<dbReference type="SUPFAM" id="SSF53187">
    <property type="entry name" value="Zn-dependent exopeptidases"/>
    <property type="match status" value="1"/>
</dbReference>
<dbReference type="Gene3D" id="3.40.630.40">
    <property type="entry name" value="Zn-dependent exopeptidases"/>
    <property type="match status" value="1"/>
</dbReference>
<dbReference type="PANTHER" id="PTHR30404:SF0">
    <property type="entry name" value="N-ACETYLMURAMOYL-L-ALANINE AMIDASE AMIC"/>
    <property type="match status" value="1"/>
</dbReference>
<dbReference type="Pfam" id="PF01520">
    <property type="entry name" value="Amidase_3"/>
    <property type="match status" value="1"/>
</dbReference>
<dbReference type="EC" id="3.5.1.28" evidence="2"/>
<feature type="domain" description="MurNAc-LAA" evidence="4">
    <location>
        <begin position="230"/>
        <end position="384"/>
    </location>
</feature>
<dbReference type="GO" id="GO:0008745">
    <property type="term" value="F:N-acetylmuramoyl-L-alanine amidase activity"/>
    <property type="evidence" value="ECO:0007669"/>
    <property type="project" value="UniProtKB-EC"/>
</dbReference>
<dbReference type="KEGG" id="niy:FQ775_10720"/>
<dbReference type="AlphaFoldDB" id="A0A5B8L769"/>
<reference evidence="5" key="1">
    <citation type="submission" date="2020-04" db="EMBL/GenBank/DDBJ databases">
        <title>Nitratireductor sp. nov. isolated from mangrove soil.</title>
        <authorList>
            <person name="Ye Y."/>
        </authorList>
    </citation>
    <scope>NUCLEOTIDE SEQUENCE</scope>
    <source>
        <strain evidence="5">SY7</strain>
    </source>
</reference>
<dbReference type="GO" id="GO:0009253">
    <property type="term" value="P:peptidoglycan catabolic process"/>
    <property type="evidence" value="ECO:0007669"/>
    <property type="project" value="InterPro"/>
</dbReference>
<dbReference type="InterPro" id="IPR021731">
    <property type="entry name" value="AMIN_dom"/>
</dbReference>
<keyword evidence="6" id="KW-1185">Reference proteome</keyword>
<accession>A0A5B8L769</accession>
<evidence type="ECO:0000256" key="2">
    <source>
        <dbReference type="ARBA" id="ARBA00011901"/>
    </source>
</evidence>
<dbReference type="Proteomes" id="UP000321389">
    <property type="component" value="Chromosome"/>
</dbReference>
<keyword evidence="3" id="KW-0378">Hydrolase</keyword>
<dbReference type="InterPro" id="IPR002508">
    <property type="entry name" value="MurNAc-LAA_cat"/>
</dbReference>
<evidence type="ECO:0000313" key="5">
    <source>
        <dbReference type="EMBL" id="QDZ03288.1"/>
    </source>
</evidence>
<dbReference type="OrthoDB" id="9806267at2"/>
<dbReference type="Pfam" id="PF11741">
    <property type="entry name" value="AMIN"/>
    <property type="match status" value="1"/>
</dbReference>
<evidence type="ECO:0000259" key="4">
    <source>
        <dbReference type="SMART" id="SM00646"/>
    </source>
</evidence>
<dbReference type="PANTHER" id="PTHR30404">
    <property type="entry name" value="N-ACETYLMURAMOYL-L-ALANINE AMIDASE"/>
    <property type="match status" value="1"/>
</dbReference>
<evidence type="ECO:0000256" key="1">
    <source>
        <dbReference type="ARBA" id="ARBA00001561"/>
    </source>
</evidence>
<dbReference type="GO" id="GO:0030288">
    <property type="term" value="C:outer membrane-bounded periplasmic space"/>
    <property type="evidence" value="ECO:0007669"/>
    <property type="project" value="TreeGrafter"/>
</dbReference>
<dbReference type="EMBL" id="CP042301">
    <property type="protein sequence ID" value="QDZ03288.1"/>
    <property type="molecule type" value="Genomic_DNA"/>
</dbReference>
<organism evidence="5 6">
    <name type="scientific">Nitratireductor mangrovi</name>
    <dbReference type="NCBI Taxonomy" id="2599600"/>
    <lineage>
        <taxon>Bacteria</taxon>
        <taxon>Pseudomonadati</taxon>
        <taxon>Pseudomonadota</taxon>
        <taxon>Alphaproteobacteria</taxon>
        <taxon>Hyphomicrobiales</taxon>
        <taxon>Phyllobacteriaceae</taxon>
        <taxon>Nitratireductor</taxon>
    </lineage>
</organism>
<dbReference type="Gene3D" id="2.60.40.3500">
    <property type="match status" value="1"/>
</dbReference>
<gene>
    <name evidence="5" type="ORF">FQ775_10720</name>
</gene>
<comment type="catalytic activity">
    <reaction evidence="1">
        <text>Hydrolyzes the link between N-acetylmuramoyl residues and L-amino acid residues in certain cell-wall glycopeptides.</text>
        <dbReference type="EC" id="3.5.1.28"/>
    </reaction>
</comment>
<name>A0A5B8L769_9HYPH</name>
<dbReference type="CDD" id="cd02696">
    <property type="entry name" value="MurNAc-LAA"/>
    <property type="match status" value="1"/>
</dbReference>
<protein>
    <recommendedName>
        <fullName evidence="2">N-acetylmuramoyl-L-alanine amidase</fullName>
        <ecNumber evidence="2">3.5.1.28</ecNumber>
    </recommendedName>
</protein>